<gene>
    <name evidence="2" type="ORF">PIB30_098882</name>
</gene>
<keyword evidence="3" id="KW-1185">Reference proteome</keyword>
<accession>A0ABU6UWB9</accession>
<feature type="compositionally biased region" description="Acidic residues" evidence="1">
    <location>
        <begin position="96"/>
        <end position="120"/>
    </location>
</feature>
<dbReference type="Proteomes" id="UP001341840">
    <property type="component" value="Unassembled WGS sequence"/>
</dbReference>
<proteinExistence type="predicted"/>
<name>A0ABU6UWB9_9FABA</name>
<feature type="region of interest" description="Disordered" evidence="1">
    <location>
        <begin position="93"/>
        <end position="142"/>
    </location>
</feature>
<reference evidence="2 3" key="1">
    <citation type="journal article" date="2023" name="Plants (Basel)">
        <title>Bridging the Gap: Combining Genomics and Transcriptomics Approaches to Understand Stylosanthes scabra, an Orphan Legume from the Brazilian Caatinga.</title>
        <authorList>
            <person name="Ferreira-Neto J.R.C."/>
            <person name="da Silva M.D."/>
            <person name="Binneck E."/>
            <person name="de Melo N.F."/>
            <person name="da Silva R.H."/>
            <person name="de Melo A.L.T.M."/>
            <person name="Pandolfi V."/>
            <person name="Bustamante F.O."/>
            <person name="Brasileiro-Vidal A.C."/>
            <person name="Benko-Iseppon A.M."/>
        </authorList>
    </citation>
    <scope>NUCLEOTIDE SEQUENCE [LARGE SCALE GENOMIC DNA]</scope>
    <source>
        <tissue evidence="2">Leaves</tissue>
    </source>
</reference>
<evidence type="ECO:0000313" key="2">
    <source>
        <dbReference type="EMBL" id="MED6165364.1"/>
    </source>
</evidence>
<protein>
    <submittedName>
        <fullName evidence="2">Uncharacterized protein</fullName>
    </submittedName>
</protein>
<evidence type="ECO:0000256" key="1">
    <source>
        <dbReference type="SAM" id="MobiDB-lite"/>
    </source>
</evidence>
<comment type="caution">
    <text evidence="2">The sequence shown here is derived from an EMBL/GenBank/DDBJ whole genome shotgun (WGS) entry which is preliminary data.</text>
</comment>
<feature type="compositionally biased region" description="Acidic residues" evidence="1">
    <location>
        <begin position="127"/>
        <end position="136"/>
    </location>
</feature>
<sequence length="177" mass="20025">MIPLQILPTSSNIILKKGAIINLLVGSHLSINKLSLGSFIPTVSPRTAKIPDTSLHIIVSRGINAVQVEKEEDEIEDEYDENDWLYELLKKLANSNDEEDEESEDGSKEEDEDESTEEGSEDKFVEEGDQTEEEAREEDRDKGNIFFINNLFKKKRNEEKVPIKCGDPDPCLVTCKI</sequence>
<evidence type="ECO:0000313" key="3">
    <source>
        <dbReference type="Proteomes" id="UP001341840"/>
    </source>
</evidence>
<dbReference type="EMBL" id="JASCZI010123410">
    <property type="protein sequence ID" value="MED6165364.1"/>
    <property type="molecule type" value="Genomic_DNA"/>
</dbReference>
<organism evidence="2 3">
    <name type="scientific">Stylosanthes scabra</name>
    <dbReference type="NCBI Taxonomy" id="79078"/>
    <lineage>
        <taxon>Eukaryota</taxon>
        <taxon>Viridiplantae</taxon>
        <taxon>Streptophyta</taxon>
        <taxon>Embryophyta</taxon>
        <taxon>Tracheophyta</taxon>
        <taxon>Spermatophyta</taxon>
        <taxon>Magnoliopsida</taxon>
        <taxon>eudicotyledons</taxon>
        <taxon>Gunneridae</taxon>
        <taxon>Pentapetalae</taxon>
        <taxon>rosids</taxon>
        <taxon>fabids</taxon>
        <taxon>Fabales</taxon>
        <taxon>Fabaceae</taxon>
        <taxon>Papilionoideae</taxon>
        <taxon>50 kb inversion clade</taxon>
        <taxon>dalbergioids sensu lato</taxon>
        <taxon>Dalbergieae</taxon>
        <taxon>Pterocarpus clade</taxon>
        <taxon>Stylosanthes</taxon>
    </lineage>
</organism>